<accession>A0A7S3LSX6</accession>
<dbReference type="AlphaFoldDB" id="A0A7S3LSX6"/>
<dbReference type="InterPro" id="IPR007347">
    <property type="entry name" value="SpoVS"/>
</dbReference>
<evidence type="ECO:0008006" key="2">
    <source>
        <dbReference type="Google" id="ProtNLM"/>
    </source>
</evidence>
<proteinExistence type="predicted"/>
<dbReference type="InterPro" id="IPR036882">
    <property type="entry name" value="Alba-like_dom_sf"/>
</dbReference>
<dbReference type="GO" id="GO:0003676">
    <property type="term" value="F:nucleic acid binding"/>
    <property type="evidence" value="ECO:0007669"/>
    <property type="project" value="InterPro"/>
</dbReference>
<organism evidence="1">
    <name type="scientific">Aplanochytrium stocchinoi</name>
    <dbReference type="NCBI Taxonomy" id="215587"/>
    <lineage>
        <taxon>Eukaryota</taxon>
        <taxon>Sar</taxon>
        <taxon>Stramenopiles</taxon>
        <taxon>Bigyra</taxon>
        <taxon>Labyrinthulomycetes</taxon>
        <taxon>Thraustochytrida</taxon>
        <taxon>Thraustochytriidae</taxon>
        <taxon>Aplanochytrium</taxon>
    </lineage>
</organism>
<protein>
    <recommendedName>
        <fullName evidence="2">Stage V sporulation protein S</fullName>
    </recommendedName>
</protein>
<dbReference type="PANTHER" id="PTHR35331">
    <property type="entry name" value="STAGE V SPORULATION PROTEIN S"/>
    <property type="match status" value="1"/>
</dbReference>
<reference evidence="1" key="1">
    <citation type="submission" date="2021-01" db="EMBL/GenBank/DDBJ databases">
        <authorList>
            <person name="Corre E."/>
            <person name="Pelletier E."/>
            <person name="Niang G."/>
            <person name="Scheremetjew M."/>
            <person name="Finn R."/>
            <person name="Kale V."/>
            <person name="Holt S."/>
            <person name="Cochrane G."/>
            <person name="Meng A."/>
            <person name="Brown T."/>
            <person name="Cohen L."/>
        </authorList>
    </citation>
    <scope>NUCLEOTIDE SEQUENCE</scope>
    <source>
        <strain evidence="1">GSBS06</strain>
    </source>
</reference>
<sequence length="225" mass="24789">MNFTTDAKLDQSMDELSLKNVKEIIGEPIQDDSGKKQKPEEGERRVLLVARTSRAKQVAGSIARTTRDSCAPMLSAVGPGSVNQAVKAIAISRTYLENDKVDLCFEVTRKSQDEIKDLIQFTLIKEAIRPKNENEQFQDLKSAAKSTTSALAGAIAKNIREKNTPRITAIGQKPVFRAICAIFQARGYLADDNLDITVYPAFTEVTFENGNKANAIALTVRYHAL</sequence>
<dbReference type="PANTHER" id="PTHR35331:SF1">
    <property type="entry name" value="STAGE V SPORULATION PROTEIN S"/>
    <property type="match status" value="1"/>
</dbReference>
<dbReference type="EMBL" id="HBIN01012275">
    <property type="protein sequence ID" value="CAE0439005.1"/>
    <property type="molecule type" value="Transcribed_RNA"/>
</dbReference>
<name>A0A7S3LSX6_9STRA</name>
<dbReference type="Pfam" id="PF04232">
    <property type="entry name" value="SpoVS"/>
    <property type="match status" value="2"/>
</dbReference>
<dbReference type="Gene3D" id="3.30.110.20">
    <property type="entry name" value="Alba-like domain"/>
    <property type="match status" value="2"/>
</dbReference>
<gene>
    <name evidence="1" type="ORF">ASTO00021_LOCUS9229</name>
</gene>
<evidence type="ECO:0000313" key="1">
    <source>
        <dbReference type="EMBL" id="CAE0439005.1"/>
    </source>
</evidence>